<evidence type="ECO:0000313" key="1">
    <source>
        <dbReference type="EMBL" id="GJE91983.1"/>
    </source>
</evidence>
<gene>
    <name evidence="1" type="ORF">PsYK624_081360</name>
</gene>
<sequence>MSVNRRTTPHTRQSMKMTIPFNLDFNHSVVTYQSSNGVYTTVGTDALINGGVGGLENATYLDLTLHTGAPDIAGVARLDLARMPGVRTLKINVAYETQDDNRGVLDVWKSILALVRSIPDTLPLCRLVLCSPVTREMLRSGWARAPFGHALGRVTWNIDARLVRLVDGTAPVDTVVLVPPRGENFTADEWHRTTSLFPALRDYGMLEF</sequence>
<organism evidence="1 2">
    <name type="scientific">Phanerochaete sordida</name>
    <dbReference type="NCBI Taxonomy" id="48140"/>
    <lineage>
        <taxon>Eukaryota</taxon>
        <taxon>Fungi</taxon>
        <taxon>Dikarya</taxon>
        <taxon>Basidiomycota</taxon>
        <taxon>Agaricomycotina</taxon>
        <taxon>Agaricomycetes</taxon>
        <taxon>Polyporales</taxon>
        <taxon>Phanerochaetaceae</taxon>
        <taxon>Phanerochaete</taxon>
    </lineage>
</organism>
<keyword evidence="2" id="KW-1185">Reference proteome</keyword>
<dbReference type="AlphaFoldDB" id="A0A9P3G9Q3"/>
<name>A0A9P3G9Q3_9APHY</name>
<reference evidence="1 2" key="1">
    <citation type="submission" date="2021-08" db="EMBL/GenBank/DDBJ databases">
        <title>Draft Genome Sequence of Phanerochaete sordida strain YK-624.</title>
        <authorList>
            <person name="Mori T."/>
            <person name="Dohra H."/>
            <person name="Suzuki T."/>
            <person name="Kawagishi H."/>
            <person name="Hirai H."/>
        </authorList>
    </citation>
    <scope>NUCLEOTIDE SEQUENCE [LARGE SCALE GENOMIC DNA]</scope>
    <source>
        <strain evidence="1 2">YK-624</strain>
    </source>
</reference>
<proteinExistence type="predicted"/>
<dbReference type="EMBL" id="BPQB01000024">
    <property type="protein sequence ID" value="GJE91983.1"/>
    <property type="molecule type" value="Genomic_DNA"/>
</dbReference>
<comment type="caution">
    <text evidence="1">The sequence shown here is derived from an EMBL/GenBank/DDBJ whole genome shotgun (WGS) entry which is preliminary data.</text>
</comment>
<evidence type="ECO:0000313" key="2">
    <source>
        <dbReference type="Proteomes" id="UP000703269"/>
    </source>
</evidence>
<dbReference type="Proteomes" id="UP000703269">
    <property type="component" value="Unassembled WGS sequence"/>
</dbReference>
<protein>
    <submittedName>
        <fullName evidence="1">Uncharacterized protein</fullName>
    </submittedName>
</protein>
<accession>A0A9P3G9Q3</accession>